<dbReference type="InterPro" id="IPR002933">
    <property type="entry name" value="Peptidase_M20"/>
</dbReference>
<dbReference type="PANTHER" id="PTHR43808:SF31">
    <property type="entry name" value="N-ACETYL-L-CITRULLINE DEACETYLASE"/>
    <property type="match status" value="1"/>
</dbReference>
<name>A0A0G0JED4_9BACT</name>
<evidence type="ECO:0000259" key="3">
    <source>
        <dbReference type="Pfam" id="PF07687"/>
    </source>
</evidence>
<reference evidence="4 5" key="1">
    <citation type="journal article" date="2015" name="Nature">
        <title>rRNA introns, odd ribosomes, and small enigmatic genomes across a large radiation of phyla.</title>
        <authorList>
            <person name="Brown C.T."/>
            <person name="Hug L.A."/>
            <person name="Thomas B.C."/>
            <person name="Sharon I."/>
            <person name="Castelle C.J."/>
            <person name="Singh A."/>
            <person name="Wilkins M.J."/>
            <person name="Williams K.H."/>
            <person name="Banfield J.F."/>
        </authorList>
    </citation>
    <scope>NUCLEOTIDE SEQUENCE [LARGE SCALE GENOMIC DNA]</scope>
</reference>
<dbReference type="Gene3D" id="3.30.70.360">
    <property type="match status" value="1"/>
</dbReference>
<dbReference type="EMBL" id="LBSV01000002">
    <property type="protein sequence ID" value="KKQ26531.1"/>
    <property type="molecule type" value="Genomic_DNA"/>
</dbReference>
<evidence type="ECO:0000313" key="5">
    <source>
        <dbReference type="Proteomes" id="UP000034917"/>
    </source>
</evidence>
<keyword evidence="2" id="KW-0378">Hydrolase</keyword>
<proteinExistence type="predicted"/>
<sequence>MIKKELIELNKKLVRFKTISSNKSELERCIRFIENYFNINNLFKKIFYSNGIPSLLVSNSLSKNPDLLLNGHIDVVEGNNNQFKPFVKNDKLYGRGTIDMKSSIAVIMLIMKKLKSTNKKISAMFVSDEEIFGKDGTKYILNKGYKPKFTIITEESNFDIVIKQKGQLTLKLEAKGKSGHGSQPWTGLNAIEELIEIYQKIRNLFPKEQKNTWNINSINLGIINGGVAPNVIPSKAELILDIRYPTNLKLDSFLVRFYGILRKSSVTYSLLTKTNPMDSGNAIFFINKLKPIVEKQIKRKAKLKWTNYCSDGRYFSDSKLPVIEFGPTGANYHTDNEYVDINSLVNYYEILKRFIIS</sequence>
<evidence type="ECO:0000256" key="1">
    <source>
        <dbReference type="ARBA" id="ARBA00022723"/>
    </source>
</evidence>
<dbReference type="GO" id="GO:0006526">
    <property type="term" value="P:L-arginine biosynthetic process"/>
    <property type="evidence" value="ECO:0007669"/>
    <property type="project" value="TreeGrafter"/>
</dbReference>
<dbReference type="Pfam" id="PF07687">
    <property type="entry name" value="M20_dimer"/>
    <property type="match status" value="1"/>
</dbReference>
<evidence type="ECO:0000256" key="2">
    <source>
        <dbReference type="ARBA" id="ARBA00022801"/>
    </source>
</evidence>
<evidence type="ECO:0000313" key="4">
    <source>
        <dbReference type="EMBL" id="KKQ26531.1"/>
    </source>
</evidence>
<dbReference type="SUPFAM" id="SSF55031">
    <property type="entry name" value="Bacterial exopeptidase dimerisation domain"/>
    <property type="match status" value="1"/>
</dbReference>
<dbReference type="AlphaFoldDB" id="A0A0G0JED4"/>
<dbReference type="Pfam" id="PF01546">
    <property type="entry name" value="Peptidase_M20"/>
    <property type="match status" value="1"/>
</dbReference>
<dbReference type="GO" id="GO:0008777">
    <property type="term" value="F:acetylornithine deacetylase activity"/>
    <property type="evidence" value="ECO:0007669"/>
    <property type="project" value="TreeGrafter"/>
</dbReference>
<gene>
    <name evidence="4" type="ORF">US40_C0002G0065</name>
</gene>
<dbReference type="GO" id="GO:0046872">
    <property type="term" value="F:metal ion binding"/>
    <property type="evidence" value="ECO:0007669"/>
    <property type="project" value="UniProtKB-KW"/>
</dbReference>
<dbReference type="InterPro" id="IPR011650">
    <property type="entry name" value="Peptidase_M20_dimer"/>
</dbReference>
<dbReference type="Gene3D" id="3.40.630.10">
    <property type="entry name" value="Zn peptidases"/>
    <property type="match status" value="1"/>
</dbReference>
<organism evidence="4 5">
    <name type="scientific">Candidatus Roizmanbacteria bacterium GW2011_GWC2_37_13</name>
    <dbReference type="NCBI Taxonomy" id="1618486"/>
    <lineage>
        <taxon>Bacteria</taxon>
        <taxon>Candidatus Roizmaniibacteriota</taxon>
    </lineage>
</organism>
<dbReference type="InterPro" id="IPR050072">
    <property type="entry name" value="Peptidase_M20A"/>
</dbReference>
<keyword evidence="1" id="KW-0479">Metal-binding</keyword>
<accession>A0A0G0JED4</accession>
<dbReference type="PANTHER" id="PTHR43808">
    <property type="entry name" value="ACETYLORNITHINE DEACETYLASE"/>
    <property type="match status" value="1"/>
</dbReference>
<dbReference type="InterPro" id="IPR036264">
    <property type="entry name" value="Bact_exopeptidase_dim_dom"/>
</dbReference>
<protein>
    <submittedName>
        <fullName evidence="4">Succinyl-diaminopimelate desuccinylase</fullName>
    </submittedName>
</protein>
<comment type="caution">
    <text evidence="4">The sequence shown here is derived from an EMBL/GenBank/DDBJ whole genome shotgun (WGS) entry which is preliminary data.</text>
</comment>
<feature type="domain" description="Peptidase M20 dimerisation" evidence="3">
    <location>
        <begin position="163"/>
        <end position="263"/>
    </location>
</feature>
<dbReference type="Proteomes" id="UP000034917">
    <property type="component" value="Unassembled WGS sequence"/>
</dbReference>
<dbReference type="SUPFAM" id="SSF53187">
    <property type="entry name" value="Zn-dependent exopeptidases"/>
    <property type="match status" value="1"/>
</dbReference>